<protein>
    <submittedName>
        <fullName evidence="1">Uncharacterized protein</fullName>
    </submittedName>
</protein>
<sequence>MGGYLTDKADVYSFGVVALKIVSRKNNTNYGPKEEFVCLLDWIHVLRSLVTSLALNFGFKICDHQRVLISKIAKVVMIRRTFVQITGIILTISMSFTIRPAGPASFGLKAAGSTSLGLTATFVPLSVSMKDVGSIQTKTTMANLSDIYFFWYCLLGISFMQL</sequence>
<dbReference type="EMBL" id="CM042049">
    <property type="protein sequence ID" value="KAI3747877.1"/>
    <property type="molecule type" value="Genomic_DNA"/>
</dbReference>
<comment type="caution">
    <text evidence="1">The sequence shown here is derived from an EMBL/GenBank/DDBJ whole genome shotgun (WGS) entry which is preliminary data.</text>
</comment>
<gene>
    <name evidence="1" type="ORF">L6452_10594</name>
</gene>
<keyword evidence="2" id="KW-1185">Reference proteome</keyword>
<accession>A0ACB9DMU3</accession>
<reference evidence="2" key="1">
    <citation type="journal article" date="2022" name="Mol. Ecol. Resour.">
        <title>The genomes of chicory, endive, great burdock and yacon provide insights into Asteraceae palaeo-polyploidization history and plant inulin production.</title>
        <authorList>
            <person name="Fan W."/>
            <person name="Wang S."/>
            <person name="Wang H."/>
            <person name="Wang A."/>
            <person name="Jiang F."/>
            <person name="Liu H."/>
            <person name="Zhao H."/>
            <person name="Xu D."/>
            <person name="Zhang Y."/>
        </authorList>
    </citation>
    <scope>NUCLEOTIDE SEQUENCE [LARGE SCALE GENOMIC DNA]</scope>
    <source>
        <strain evidence="2">cv. Niubang</strain>
    </source>
</reference>
<proteinExistence type="predicted"/>
<reference evidence="1 2" key="2">
    <citation type="journal article" date="2022" name="Mol. Ecol. Resour.">
        <title>The genomes of chicory, endive, great burdock and yacon provide insights into Asteraceae paleo-polyploidization history and plant inulin production.</title>
        <authorList>
            <person name="Fan W."/>
            <person name="Wang S."/>
            <person name="Wang H."/>
            <person name="Wang A."/>
            <person name="Jiang F."/>
            <person name="Liu H."/>
            <person name="Zhao H."/>
            <person name="Xu D."/>
            <person name="Zhang Y."/>
        </authorList>
    </citation>
    <scope>NUCLEOTIDE SEQUENCE [LARGE SCALE GENOMIC DNA]</scope>
    <source>
        <strain evidence="2">cv. Niubang</strain>
    </source>
</reference>
<evidence type="ECO:0000313" key="1">
    <source>
        <dbReference type="EMBL" id="KAI3747877.1"/>
    </source>
</evidence>
<name>A0ACB9DMU3_ARCLA</name>
<organism evidence="1 2">
    <name type="scientific">Arctium lappa</name>
    <name type="common">Greater burdock</name>
    <name type="synonym">Lappa major</name>
    <dbReference type="NCBI Taxonomy" id="4217"/>
    <lineage>
        <taxon>Eukaryota</taxon>
        <taxon>Viridiplantae</taxon>
        <taxon>Streptophyta</taxon>
        <taxon>Embryophyta</taxon>
        <taxon>Tracheophyta</taxon>
        <taxon>Spermatophyta</taxon>
        <taxon>Magnoliopsida</taxon>
        <taxon>eudicotyledons</taxon>
        <taxon>Gunneridae</taxon>
        <taxon>Pentapetalae</taxon>
        <taxon>asterids</taxon>
        <taxon>campanulids</taxon>
        <taxon>Asterales</taxon>
        <taxon>Asteraceae</taxon>
        <taxon>Carduoideae</taxon>
        <taxon>Cardueae</taxon>
        <taxon>Arctiinae</taxon>
        <taxon>Arctium</taxon>
    </lineage>
</organism>
<evidence type="ECO:0000313" key="2">
    <source>
        <dbReference type="Proteomes" id="UP001055879"/>
    </source>
</evidence>
<dbReference type="Proteomes" id="UP001055879">
    <property type="component" value="Linkage Group LG03"/>
</dbReference>